<dbReference type="InterPro" id="IPR020422">
    <property type="entry name" value="TYR_PHOSPHATASE_DUAL_dom"/>
</dbReference>
<accession>A0A6G1G0U3</accession>
<comment type="similarity">
    <text evidence="1">Belongs to the protein-tyrosine phosphatase family. Non-receptor class subfamily.</text>
</comment>
<dbReference type="GO" id="GO:0070372">
    <property type="term" value="P:regulation of ERK1 and ERK2 cascade"/>
    <property type="evidence" value="ECO:0007669"/>
    <property type="project" value="TreeGrafter"/>
</dbReference>
<keyword evidence="5" id="KW-1185">Reference proteome</keyword>
<dbReference type="Gene3D" id="3.90.190.10">
    <property type="entry name" value="Protein tyrosine phosphatase superfamily"/>
    <property type="match status" value="1"/>
</dbReference>
<reference evidence="6" key="2">
    <citation type="submission" date="2020-04" db="EMBL/GenBank/DDBJ databases">
        <authorList>
            <consortium name="NCBI Genome Project"/>
        </authorList>
    </citation>
    <scope>NUCLEOTIDE SEQUENCE</scope>
    <source>
        <strain evidence="6">CBS 781.70</strain>
    </source>
</reference>
<dbReference type="Pfam" id="PF00782">
    <property type="entry name" value="DSPc"/>
    <property type="match status" value="1"/>
</dbReference>
<evidence type="ECO:0000313" key="6">
    <source>
        <dbReference type="RefSeq" id="XP_033533269.1"/>
    </source>
</evidence>
<evidence type="ECO:0000259" key="3">
    <source>
        <dbReference type="SMART" id="SM00195"/>
    </source>
</evidence>
<protein>
    <submittedName>
        <fullName evidence="4 6">Phosphatases II</fullName>
    </submittedName>
</protein>
<dbReference type="GeneID" id="54417032"/>
<dbReference type="SUPFAM" id="SSF52799">
    <property type="entry name" value="(Phosphotyrosine protein) phosphatases II"/>
    <property type="match status" value="1"/>
</dbReference>
<dbReference type="InterPro" id="IPR000340">
    <property type="entry name" value="Dual-sp_phosphatase_cat-dom"/>
</dbReference>
<feature type="compositionally biased region" description="Acidic residues" evidence="2">
    <location>
        <begin position="276"/>
        <end position="288"/>
    </location>
</feature>
<dbReference type="InterPro" id="IPR052449">
    <property type="entry name" value="STYX-Interacting_Phosphatase"/>
</dbReference>
<sequence>MERYTYTVPHPPPIIVPPLVGPQYNQVNIRPSNFSPSSLRYSSKAINLGMMDMPLTLDFKHAYDWDRSCRWKAQQILPRVYLGPQNVVKDLQYLEKEGITMVLGVVQNQSLPIAESATRLAREVGIEIKCLGVESNATTSHMFGQATALINEHISRLLAQVPSAQHWGKVLVFCESGNEKSAAIVAAYMIEMFLGIDEVSALQLIGKKRFCISVDDTIRHTLQNWSDMQQAQRDVASHNALSAETQLQSGIVKSNTAPQLSLVPPVKPRKRSYSDVENEESMDLDFETESASRQPFQDVPMS</sequence>
<dbReference type="GO" id="GO:1990444">
    <property type="term" value="F:F-box domain binding"/>
    <property type="evidence" value="ECO:0007669"/>
    <property type="project" value="TreeGrafter"/>
</dbReference>
<dbReference type="RefSeq" id="XP_033533269.1">
    <property type="nucleotide sequence ID" value="XM_033676462.1"/>
</dbReference>
<feature type="region of interest" description="Disordered" evidence="2">
    <location>
        <begin position="260"/>
        <end position="302"/>
    </location>
</feature>
<dbReference type="PANTHER" id="PTHR46588">
    <property type="entry name" value="SERINE/THREONINE/TYROSINE-INTERACTING PROTEIN"/>
    <property type="match status" value="1"/>
</dbReference>
<dbReference type="AlphaFoldDB" id="A0A6G1G0U3"/>
<dbReference type="InterPro" id="IPR029021">
    <property type="entry name" value="Prot-tyrosine_phosphatase-like"/>
</dbReference>
<evidence type="ECO:0000256" key="2">
    <source>
        <dbReference type="SAM" id="MobiDB-lite"/>
    </source>
</evidence>
<organism evidence="4">
    <name type="scientific">Eremomyces bilateralis CBS 781.70</name>
    <dbReference type="NCBI Taxonomy" id="1392243"/>
    <lineage>
        <taxon>Eukaryota</taxon>
        <taxon>Fungi</taxon>
        <taxon>Dikarya</taxon>
        <taxon>Ascomycota</taxon>
        <taxon>Pezizomycotina</taxon>
        <taxon>Dothideomycetes</taxon>
        <taxon>Dothideomycetes incertae sedis</taxon>
        <taxon>Eremomycetales</taxon>
        <taxon>Eremomycetaceae</taxon>
        <taxon>Eremomyces</taxon>
    </lineage>
</organism>
<gene>
    <name evidence="4 6" type="ORF">P152DRAFT_398446</name>
</gene>
<reference evidence="4 6" key="1">
    <citation type="submission" date="2020-01" db="EMBL/GenBank/DDBJ databases">
        <authorList>
            <consortium name="DOE Joint Genome Institute"/>
            <person name="Haridas S."/>
            <person name="Albert R."/>
            <person name="Binder M."/>
            <person name="Bloem J."/>
            <person name="Labutti K."/>
            <person name="Salamov A."/>
            <person name="Andreopoulos B."/>
            <person name="Baker S.E."/>
            <person name="Barry K."/>
            <person name="Bills G."/>
            <person name="Bluhm B.H."/>
            <person name="Cannon C."/>
            <person name="Castanera R."/>
            <person name="Culley D.E."/>
            <person name="Daum C."/>
            <person name="Ezra D."/>
            <person name="Gonzalez J.B."/>
            <person name="Henrissat B."/>
            <person name="Kuo A."/>
            <person name="Liang C."/>
            <person name="Lipzen A."/>
            <person name="Lutzoni F."/>
            <person name="Magnuson J."/>
            <person name="Mondo S."/>
            <person name="Nolan M."/>
            <person name="Ohm R."/>
            <person name="Pangilinan J."/>
            <person name="Park H.-J."/>
            <person name="Ramirez L."/>
            <person name="Alfaro M."/>
            <person name="Sun H."/>
            <person name="Tritt A."/>
            <person name="Yoshinaga Y."/>
            <person name="Zwiers L.-H."/>
            <person name="Turgeon B.G."/>
            <person name="Goodwin S.B."/>
            <person name="Spatafora J.W."/>
            <person name="Crous P.W."/>
            <person name="Grigoriev I.V."/>
        </authorList>
    </citation>
    <scope>NUCLEOTIDE SEQUENCE</scope>
    <source>
        <strain evidence="4 6">CBS 781.70</strain>
    </source>
</reference>
<proteinExistence type="inferred from homology"/>
<evidence type="ECO:0000313" key="5">
    <source>
        <dbReference type="Proteomes" id="UP000504638"/>
    </source>
</evidence>
<dbReference type="CDD" id="cd14498">
    <property type="entry name" value="DSP"/>
    <property type="match status" value="1"/>
</dbReference>
<evidence type="ECO:0000256" key="1">
    <source>
        <dbReference type="ARBA" id="ARBA00009649"/>
    </source>
</evidence>
<dbReference type="GO" id="GO:0140096">
    <property type="term" value="F:catalytic activity, acting on a protein"/>
    <property type="evidence" value="ECO:0007669"/>
    <property type="project" value="UniProtKB-ARBA"/>
</dbReference>
<dbReference type="GO" id="GO:0005654">
    <property type="term" value="C:nucleoplasm"/>
    <property type="evidence" value="ECO:0007669"/>
    <property type="project" value="TreeGrafter"/>
</dbReference>
<feature type="domain" description="Tyrosine-protein phosphatase" evidence="3">
    <location>
        <begin position="72"/>
        <end position="228"/>
    </location>
</feature>
<dbReference type="Proteomes" id="UP000504638">
    <property type="component" value="Unplaced"/>
</dbReference>
<dbReference type="EMBL" id="ML975160">
    <property type="protein sequence ID" value="KAF1811638.1"/>
    <property type="molecule type" value="Genomic_DNA"/>
</dbReference>
<dbReference type="OrthoDB" id="10252009at2759"/>
<dbReference type="SMART" id="SM00195">
    <property type="entry name" value="DSPc"/>
    <property type="match status" value="1"/>
</dbReference>
<evidence type="ECO:0000313" key="4">
    <source>
        <dbReference type="EMBL" id="KAF1811638.1"/>
    </source>
</evidence>
<dbReference type="GO" id="GO:0062026">
    <property type="term" value="P:negative regulation of SCF-dependent proteasomal ubiquitin-dependent catabolic process"/>
    <property type="evidence" value="ECO:0007669"/>
    <property type="project" value="TreeGrafter"/>
</dbReference>
<dbReference type="GO" id="GO:0005737">
    <property type="term" value="C:cytoplasm"/>
    <property type="evidence" value="ECO:0007669"/>
    <property type="project" value="TreeGrafter"/>
</dbReference>
<reference evidence="6" key="3">
    <citation type="submission" date="2025-04" db="UniProtKB">
        <authorList>
            <consortium name="RefSeq"/>
        </authorList>
    </citation>
    <scope>IDENTIFICATION</scope>
    <source>
        <strain evidence="6">CBS 781.70</strain>
    </source>
</reference>
<dbReference type="PANTHER" id="PTHR46588:SF1">
    <property type="entry name" value="SERINE_THREONINE_TYROSINE-INTERACTING PROTEIN"/>
    <property type="match status" value="1"/>
</dbReference>
<name>A0A6G1G0U3_9PEZI</name>